<protein>
    <submittedName>
        <fullName evidence="2">Alpha/beta-hydrolase</fullName>
    </submittedName>
</protein>
<keyword evidence="2" id="KW-0378">Hydrolase</keyword>
<dbReference type="GO" id="GO:0004806">
    <property type="term" value="F:triacylglycerol lipase activity"/>
    <property type="evidence" value="ECO:0007669"/>
    <property type="project" value="TreeGrafter"/>
</dbReference>
<evidence type="ECO:0000313" key="3">
    <source>
        <dbReference type="Proteomes" id="UP000799771"/>
    </source>
</evidence>
<dbReference type="InterPro" id="IPR050471">
    <property type="entry name" value="AB_hydrolase"/>
</dbReference>
<dbReference type="Gene3D" id="3.40.50.1820">
    <property type="entry name" value="alpha/beta hydrolase"/>
    <property type="match status" value="1"/>
</dbReference>
<evidence type="ECO:0000313" key="2">
    <source>
        <dbReference type="EMBL" id="KAF2130635.1"/>
    </source>
</evidence>
<dbReference type="SUPFAM" id="SSF53474">
    <property type="entry name" value="alpha/beta-Hydrolases"/>
    <property type="match status" value="1"/>
</dbReference>
<organism evidence="2 3">
    <name type="scientific">Dothidotthia symphoricarpi CBS 119687</name>
    <dbReference type="NCBI Taxonomy" id="1392245"/>
    <lineage>
        <taxon>Eukaryota</taxon>
        <taxon>Fungi</taxon>
        <taxon>Dikarya</taxon>
        <taxon>Ascomycota</taxon>
        <taxon>Pezizomycotina</taxon>
        <taxon>Dothideomycetes</taxon>
        <taxon>Pleosporomycetidae</taxon>
        <taxon>Pleosporales</taxon>
        <taxon>Dothidotthiaceae</taxon>
        <taxon>Dothidotthia</taxon>
    </lineage>
</organism>
<evidence type="ECO:0000259" key="1">
    <source>
        <dbReference type="Pfam" id="PF00561"/>
    </source>
</evidence>
<dbReference type="AlphaFoldDB" id="A0A6A6AHR1"/>
<feature type="domain" description="AB hydrolase-1" evidence="1">
    <location>
        <begin position="20"/>
        <end position="129"/>
    </location>
</feature>
<dbReference type="InterPro" id="IPR029058">
    <property type="entry name" value="AB_hydrolase_fold"/>
</dbReference>
<dbReference type="PANTHER" id="PTHR43433">
    <property type="entry name" value="HYDROLASE, ALPHA/BETA FOLD FAMILY PROTEIN"/>
    <property type="match status" value="1"/>
</dbReference>
<dbReference type="RefSeq" id="XP_033525022.1">
    <property type="nucleotide sequence ID" value="XM_033671448.1"/>
</dbReference>
<proteinExistence type="predicted"/>
<dbReference type="GO" id="GO:0046503">
    <property type="term" value="P:glycerolipid catabolic process"/>
    <property type="evidence" value="ECO:0007669"/>
    <property type="project" value="TreeGrafter"/>
</dbReference>
<dbReference type="EMBL" id="ML977504">
    <property type="protein sequence ID" value="KAF2130635.1"/>
    <property type="molecule type" value="Genomic_DNA"/>
</dbReference>
<dbReference type="Proteomes" id="UP000799771">
    <property type="component" value="Unassembled WGS sequence"/>
</dbReference>
<dbReference type="InterPro" id="IPR000073">
    <property type="entry name" value="AB_hydrolase_1"/>
</dbReference>
<dbReference type="OrthoDB" id="408373at2759"/>
<sequence>MPTLNLQGVNLSYTTTGTGPPLLLIAGAPGNRSVFRKATNPLSAHFTVTTYDRRGYSHSTPLGPQDNANRLAADASDAAALITHISGGKGAFVFGTSSGAIVAQQVLLHYPDVVRMCIAHEPPSLAVLPDPEQASAFFTDVLFPVYRAQGPGPALALFFSLLPEEERSVAGEVMSCGSEATAEMRGDVVTWFEREVCMYPMSGVDVEGLRARRGQYVACLGRATRGTMGAGPTEVLGEKVGGGVMEIEGGHLGYYTHPVEFSGALVEKLLGEGRVEEAV</sequence>
<reference evidence="2" key="1">
    <citation type="journal article" date="2020" name="Stud. Mycol.">
        <title>101 Dothideomycetes genomes: a test case for predicting lifestyles and emergence of pathogens.</title>
        <authorList>
            <person name="Haridas S."/>
            <person name="Albert R."/>
            <person name="Binder M."/>
            <person name="Bloem J."/>
            <person name="Labutti K."/>
            <person name="Salamov A."/>
            <person name="Andreopoulos B."/>
            <person name="Baker S."/>
            <person name="Barry K."/>
            <person name="Bills G."/>
            <person name="Bluhm B."/>
            <person name="Cannon C."/>
            <person name="Castanera R."/>
            <person name="Culley D."/>
            <person name="Daum C."/>
            <person name="Ezra D."/>
            <person name="Gonzalez J."/>
            <person name="Henrissat B."/>
            <person name="Kuo A."/>
            <person name="Liang C."/>
            <person name="Lipzen A."/>
            <person name="Lutzoni F."/>
            <person name="Magnuson J."/>
            <person name="Mondo S."/>
            <person name="Nolan M."/>
            <person name="Ohm R."/>
            <person name="Pangilinan J."/>
            <person name="Park H.-J."/>
            <person name="Ramirez L."/>
            <person name="Alfaro M."/>
            <person name="Sun H."/>
            <person name="Tritt A."/>
            <person name="Yoshinaga Y."/>
            <person name="Zwiers L.-H."/>
            <person name="Turgeon B."/>
            <person name="Goodwin S."/>
            <person name="Spatafora J."/>
            <person name="Crous P."/>
            <person name="Grigoriev I."/>
        </authorList>
    </citation>
    <scope>NUCLEOTIDE SEQUENCE</scope>
    <source>
        <strain evidence="2">CBS 119687</strain>
    </source>
</reference>
<name>A0A6A6AHR1_9PLEO</name>
<dbReference type="Pfam" id="PF00561">
    <property type="entry name" value="Abhydrolase_1"/>
    <property type="match status" value="1"/>
</dbReference>
<dbReference type="GeneID" id="54411880"/>
<keyword evidence="3" id="KW-1185">Reference proteome</keyword>
<dbReference type="PANTHER" id="PTHR43433:SF5">
    <property type="entry name" value="AB HYDROLASE-1 DOMAIN-CONTAINING PROTEIN"/>
    <property type="match status" value="1"/>
</dbReference>
<gene>
    <name evidence="2" type="ORF">P153DRAFT_396030</name>
</gene>
<accession>A0A6A6AHR1</accession>